<feature type="transmembrane region" description="Helical" evidence="1">
    <location>
        <begin position="217"/>
        <end position="245"/>
    </location>
</feature>
<accession>A0A225AEH5</accession>
<comment type="caution">
    <text evidence="2">The sequence shown here is derived from an EMBL/GenBank/DDBJ whole genome shotgun (WGS) entry which is preliminary data.</text>
</comment>
<dbReference type="Proteomes" id="UP000214365">
    <property type="component" value="Unassembled WGS sequence"/>
</dbReference>
<gene>
    <name evidence="2" type="ORF">UA08_09428</name>
</gene>
<feature type="transmembrane region" description="Helical" evidence="1">
    <location>
        <begin position="266"/>
        <end position="289"/>
    </location>
</feature>
<feature type="transmembrane region" description="Helical" evidence="1">
    <location>
        <begin position="17"/>
        <end position="38"/>
    </location>
</feature>
<protein>
    <submittedName>
        <fullName evidence="2">Uncharacterized protein</fullName>
    </submittedName>
</protein>
<keyword evidence="1" id="KW-0812">Transmembrane</keyword>
<dbReference type="AlphaFoldDB" id="A0A225AEH5"/>
<dbReference type="OrthoDB" id="4224113at2759"/>
<feature type="transmembrane region" description="Helical" evidence="1">
    <location>
        <begin position="194"/>
        <end position="211"/>
    </location>
</feature>
<organism evidence="2 3">
    <name type="scientific">Talaromyces atroroseus</name>
    <dbReference type="NCBI Taxonomy" id="1441469"/>
    <lineage>
        <taxon>Eukaryota</taxon>
        <taxon>Fungi</taxon>
        <taxon>Dikarya</taxon>
        <taxon>Ascomycota</taxon>
        <taxon>Pezizomycotina</taxon>
        <taxon>Eurotiomycetes</taxon>
        <taxon>Eurotiomycetidae</taxon>
        <taxon>Eurotiales</taxon>
        <taxon>Trichocomaceae</taxon>
        <taxon>Talaromyces</taxon>
        <taxon>Talaromyces sect. Trachyspermi</taxon>
    </lineage>
</organism>
<proteinExistence type="predicted"/>
<evidence type="ECO:0000313" key="3">
    <source>
        <dbReference type="Proteomes" id="UP000214365"/>
    </source>
</evidence>
<keyword evidence="1" id="KW-0472">Membrane</keyword>
<dbReference type="GeneID" id="31009184"/>
<evidence type="ECO:0000313" key="2">
    <source>
        <dbReference type="EMBL" id="OKL55268.1"/>
    </source>
</evidence>
<keyword evidence="1" id="KW-1133">Transmembrane helix</keyword>
<reference evidence="2 3" key="1">
    <citation type="submission" date="2015-06" db="EMBL/GenBank/DDBJ databases">
        <title>Talaromyces atroroseus IBT 11181 draft genome.</title>
        <authorList>
            <person name="Rasmussen K.B."/>
            <person name="Rasmussen S."/>
            <person name="Petersen B."/>
            <person name="Sicheritz-Ponten T."/>
            <person name="Mortensen U.H."/>
            <person name="Thrane U."/>
        </authorList>
    </citation>
    <scope>NUCLEOTIDE SEQUENCE [LARGE SCALE GENOMIC DNA]</scope>
    <source>
        <strain evidence="2 3">IBT 11181</strain>
    </source>
</reference>
<dbReference type="EMBL" id="LFMY01000023">
    <property type="protein sequence ID" value="OKL55268.1"/>
    <property type="molecule type" value="Genomic_DNA"/>
</dbReference>
<keyword evidence="3" id="KW-1185">Reference proteome</keyword>
<name>A0A225AEH5_TALAT</name>
<evidence type="ECO:0000256" key="1">
    <source>
        <dbReference type="SAM" id="Phobius"/>
    </source>
</evidence>
<sequence length="290" mass="30936">MLFKKASYGAHPWLSSVLWITSAVAGFISITLAVSVLLDPEFAKSGVSIFRFNFTSLFSTQFLYERQVELLSIPEASSEDVPPIIATAVEGAASDIQAAQTSVSAALQAAATDAATAVQLGLSTVIPNNMSIGLGKVCFGWENNSTPDCHGLPFNISSVVPGTVSEILSVPLQQLQEIENKVVSAILETVRGSLIAAIVLPLLFFLLLLFWEFPNDLWMRAIMTPIGFACLVVPFLISTAVMIVVQSDISKKIDDSPLISVQDGGASKLILVGFVFSILMFGATVSITFS</sequence>
<dbReference type="RefSeq" id="XP_020115389.1">
    <property type="nucleotide sequence ID" value="XM_020265393.1"/>
</dbReference>